<keyword evidence="2" id="KW-0862">Zinc</keyword>
<feature type="domain" description="Neutral/alkaline non-lysosomal ceramidase N-terminal" evidence="4">
    <location>
        <begin position="4"/>
        <end position="268"/>
    </location>
</feature>
<dbReference type="InterPro" id="IPR031329">
    <property type="entry name" value="NEUT/ALK_ceramidase_N"/>
</dbReference>
<dbReference type="AlphaFoldDB" id="A0A239FLG5"/>
<evidence type="ECO:0000256" key="1">
    <source>
        <dbReference type="PIRSR" id="PIRSR606823-1"/>
    </source>
</evidence>
<proteinExistence type="inferred from homology"/>
<dbReference type="EC" id="3.5.1.23" evidence="3"/>
<dbReference type="GO" id="GO:0016020">
    <property type="term" value="C:membrane"/>
    <property type="evidence" value="ECO:0007669"/>
    <property type="project" value="GOC"/>
</dbReference>
<dbReference type="EMBL" id="FZON01000021">
    <property type="protein sequence ID" value="SNS57641.1"/>
    <property type="molecule type" value="Genomic_DNA"/>
</dbReference>
<dbReference type="Pfam" id="PF04734">
    <property type="entry name" value="Ceramidase_alk"/>
    <property type="match status" value="2"/>
</dbReference>
<dbReference type="PANTHER" id="PTHR12670">
    <property type="entry name" value="CERAMIDASE"/>
    <property type="match status" value="1"/>
</dbReference>
<dbReference type="GO" id="GO:0042759">
    <property type="term" value="P:long-chain fatty acid biosynthetic process"/>
    <property type="evidence" value="ECO:0007669"/>
    <property type="project" value="TreeGrafter"/>
</dbReference>
<evidence type="ECO:0000256" key="3">
    <source>
        <dbReference type="RuleBase" id="RU366019"/>
    </source>
</evidence>
<feature type="binding site" evidence="2">
    <location>
        <position position="501"/>
    </location>
    <ligand>
        <name>Zn(2+)</name>
        <dbReference type="ChEBI" id="CHEBI:29105"/>
    </ligand>
</feature>
<organism evidence="5 6">
    <name type="scientific">Antarctobacter heliothermus</name>
    <dbReference type="NCBI Taxonomy" id="74033"/>
    <lineage>
        <taxon>Bacteria</taxon>
        <taxon>Pseudomonadati</taxon>
        <taxon>Pseudomonadota</taxon>
        <taxon>Alphaproteobacteria</taxon>
        <taxon>Rhodobacterales</taxon>
        <taxon>Roseobacteraceae</taxon>
        <taxon>Antarctobacter</taxon>
    </lineage>
</organism>
<dbReference type="PANTHER" id="PTHR12670:SF1">
    <property type="entry name" value="NEUTRAL CERAMIDASE"/>
    <property type="match status" value="1"/>
</dbReference>
<evidence type="ECO:0000256" key="2">
    <source>
        <dbReference type="PIRSR" id="PIRSR606823-2"/>
    </source>
</evidence>
<feature type="binding site" evidence="2">
    <location>
        <position position="212"/>
    </location>
    <ligand>
        <name>Zn(2+)</name>
        <dbReference type="ChEBI" id="CHEBI:29105"/>
    </ligand>
</feature>
<accession>A0A239FLG5</accession>
<feature type="active site" description="Nucleophile" evidence="1">
    <location>
        <position position="263"/>
    </location>
</feature>
<protein>
    <recommendedName>
        <fullName evidence="3">Neutral ceramidase</fullName>
        <ecNumber evidence="3">3.5.1.23</ecNumber>
    </recommendedName>
</protein>
<keyword evidence="3" id="KW-0746">Sphingolipid metabolism</keyword>
<evidence type="ECO:0000313" key="6">
    <source>
        <dbReference type="Proteomes" id="UP000198440"/>
    </source>
</evidence>
<gene>
    <name evidence="5" type="ORF">SAMN04488078_10216</name>
</gene>
<dbReference type="GO" id="GO:0046872">
    <property type="term" value="F:metal ion binding"/>
    <property type="evidence" value="ECO:0007669"/>
    <property type="project" value="UniProtKB-KW"/>
</dbReference>
<comment type="similarity">
    <text evidence="3">Belongs to the neutral ceramidase family.</text>
</comment>
<comment type="cofactor">
    <cofactor evidence="2">
        <name>Zn(2+)</name>
        <dbReference type="ChEBI" id="CHEBI:29105"/>
    </cofactor>
    <text evidence="2">Binds 1 zinc ion per subunit.</text>
</comment>
<name>A0A239FLG5_9RHOB</name>
<dbReference type="OrthoDB" id="622550at2"/>
<keyword evidence="3" id="KW-0443">Lipid metabolism</keyword>
<dbReference type="GO" id="GO:0005576">
    <property type="term" value="C:extracellular region"/>
    <property type="evidence" value="ECO:0007669"/>
    <property type="project" value="TreeGrafter"/>
</dbReference>
<sequence length="577" mass="61783">MGEFVIGAGKAEIDYRHLLKRPLMGFNDENQIAEKVIGQLAARAFVIETDGNLIALVVADIWSGTESIRTALLKRLKGTELGARLSGGHLMVAGTHTHSGPSGITDHRLYAQLSGGYSQAVVDDIALAMCKALQQADQTRRPARIEILDIVDKGDAASGAWFGNRSLEAYKANPEAERNRHRSAVEKNFATLLFREADTGALIGSLNFLAVHGTALGPDNRNLSGDIPGNVSTHIEGFVTRRKLAGAAPFVAGSLNGCCGDISPNMKASGEGYVQKRQRVPHNPIAQVEHWGEEAIDWFKGLFAGNHAPPQTEEEGFVALAEEIGAAFAAAHGAPESKTHLASFPTTVEGEIHAAYGTPDMTDWQDGDKRTWRGAVGLSTLAGAVMDGPGPLGLREGITTQNASITERGLWSLLMEVSSRTPKKDIVQLVGPIPNALTDAVVGLLKLKFDMDTDAISVGADYVGGQAPKPVAILTRRISPESPPKQVFWLGPILIAALPGEMTTMAGRRLRDALGQVCNPSGQRPSHVLTVCYANDYCQYVTTPEEYDCQHYEGASTLFGRHTLDAHVAHLTNLARA</sequence>
<dbReference type="GO" id="GO:0017040">
    <property type="term" value="F:N-acylsphingosine amidohydrolase activity"/>
    <property type="evidence" value="ECO:0007669"/>
    <property type="project" value="UniProtKB-UniRule"/>
</dbReference>
<feature type="binding site" evidence="2">
    <location>
        <position position="540"/>
    </location>
    <ligand>
        <name>Zn(2+)</name>
        <dbReference type="ChEBI" id="CHEBI:29105"/>
    </ligand>
</feature>
<evidence type="ECO:0000313" key="5">
    <source>
        <dbReference type="EMBL" id="SNS57641.1"/>
    </source>
</evidence>
<dbReference type="GO" id="GO:0046512">
    <property type="term" value="P:sphingosine biosynthetic process"/>
    <property type="evidence" value="ECO:0007669"/>
    <property type="project" value="TreeGrafter"/>
</dbReference>
<dbReference type="GO" id="GO:0046514">
    <property type="term" value="P:ceramide catabolic process"/>
    <property type="evidence" value="ECO:0007669"/>
    <property type="project" value="InterPro"/>
</dbReference>
<reference evidence="5 6" key="1">
    <citation type="submission" date="2017-06" db="EMBL/GenBank/DDBJ databases">
        <authorList>
            <person name="Kim H.J."/>
            <person name="Triplett B.A."/>
        </authorList>
    </citation>
    <scope>NUCLEOTIDE SEQUENCE [LARGE SCALE GENOMIC DNA]</scope>
    <source>
        <strain evidence="5 6">DSM 11445</strain>
    </source>
</reference>
<dbReference type="Proteomes" id="UP000198440">
    <property type="component" value="Unassembled WGS sequence"/>
</dbReference>
<feature type="binding site" evidence="2">
    <location>
        <position position="96"/>
    </location>
    <ligand>
        <name>Zn(2+)</name>
        <dbReference type="ChEBI" id="CHEBI:29105"/>
    </ligand>
</feature>
<evidence type="ECO:0000259" key="4">
    <source>
        <dbReference type="Pfam" id="PF04734"/>
    </source>
</evidence>
<comment type="catalytic activity">
    <reaction evidence="3">
        <text>an N-acylsphing-4-enine + H2O = sphing-4-enine + a fatty acid</text>
        <dbReference type="Rhea" id="RHEA:20856"/>
        <dbReference type="ChEBI" id="CHEBI:15377"/>
        <dbReference type="ChEBI" id="CHEBI:28868"/>
        <dbReference type="ChEBI" id="CHEBI:52639"/>
        <dbReference type="ChEBI" id="CHEBI:57756"/>
        <dbReference type="EC" id="3.5.1.23"/>
    </reaction>
</comment>
<keyword evidence="3" id="KW-0378">Hydrolase</keyword>
<dbReference type="RefSeq" id="WP_089278156.1">
    <property type="nucleotide sequence ID" value="NZ_FZON01000021.1"/>
</dbReference>
<dbReference type="InterPro" id="IPR006823">
    <property type="entry name" value="Ceramidase_alk"/>
</dbReference>
<feature type="domain" description="Neutral/alkaline non-lysosomal ceramidase N-terminal" evidence="4">
    <location>
        <begin position="466"/>
        <end position="568"/>
    </location>
</feature>
<keyword evidence="2" id="KW-0479">Metal-binding</keyword>